<evidence type="ECO:0000313" key="2">
    <source>
        <dbReference type="EMBL" id="KIJ07933.1"/>
    </source>
</evidence>
<proteinExistence type="predicted"/>
<keyword evidence="3" id="KW-1185">Reference proteome</keyword>
<dbReference type="Proteomes" id="UP000053647">
    <property type="component" value="Unassembled WGS sequence"/>
</dbReference>
<dbReference type="SUPFAM" id="SSF56112">
    <property type="entry name" value="Protein kinase-like (PK-like)"/>
    <property type="match status" value="1"/>
</dbReference>
<dbReference type="InterPro" id="IPR040976">
    <property type="entry name" value="Pkinase_fungal"/>
</dbReference>
<organism evidence="2 3">
    <name type="scientific">Paxillus involutus ATCC 200175</name>
    <dbReference type="NCBI Taxonomy" id="664439"/>
    <lineage>
        <taxon>Eukaryota</taxon>
        <taxon>Fungi</taxon>
        <taxon>Dikarya</taxon>
        <taxon>Basidiomycota</taxon>
        <taxon>Agaricomycotina</taxon>
        <taxon>Agaricomycetes</taxon>
        <taxon>Agaricomycetidae</taxon>
        <taxon>Boletales</taxon>
        <taxon>Paxilineae</taxon>
        <taxon>Paxillaceae</taxon>
        <taxon>Paxillus</taxon>
    </lineage>
</organism>
<reference evidence="3" key="2">
    <citation type="submission" date="2015-01" db="EMBL/GenBank/DDBJ databases">
        <title>Evolutionary Origins and Diversification of the Mycorrhizal Mutualists.</title>
        <authorList>
            <consortium name="DOE Joint Genome Institute"/>
            <consortium name="Mycorrhizal Genomics Consortium"/>
            <person name="Kohler A."/>
            <person name="Kuo A."/>
            <person name="Nagy L.G."/>
            <person name="Floudas D."/>
            <person name="Copeland A."/>
            <person name="Barry K.W."/>
            <person name="Cichocki N."/>
            <person name="Veneault-Fourrey C."/>
            <person name="LaButti K."/>
            <person name="Lindquist E.A."/>
            <person name="Lipzen A."/>
            <person name="Lundell T."/>
            <person name="Morin E."/>
            <person name="Murat C."/>
            <person name="Riley R."/>
            <person name="Ohm R."/>
            <person name="Sun H."/>
            <person name="Tunlid A."/>
            <person name="Henrissat B."/>
            <person name="Grigoriev I.V."/>
            <person name="Hibbett D.S."/>
            <person name="Martin F."/>
        </authorList>
    </citation>
    <scope>NUCLEOTIDE SEQUENCE [LARGE SCALE GENOMIC DNA]</scope>
    <source>
        <strain evidence="3">ATCC 200175</strain>
    </source>
</reference>
<evidence type="ECO:0000313" key="3">
    <source>
        <dbReference type="Proteomes" id="UP000053647"/>
    </source>
</evidence>
<dbReference type="Pfam" id="PF17667">
    <property type="entry name" value="Pkinase_fungal"/>
    <property type="match status" value="1"/>
</dbReference>
<reference evidence="2 3" key="1">
    <citation type="submission" date="2014-06" db="EMBL/GenBank/DDBJ databases">
        <authorList>
            <consortium name="DOE Joint Genome Institute"/>
            <person name="Kuo A."/>
            <person name="Kohler A."/>
            <person name="Nagy L.G."/>
            <person name="Floudas D."/>
            <person name="Copeland A."/>
            <person name="Barry K.W."/>
            <person name="Cichocki N."/>
            <person name="Veneault-Fourrey C."/>
            <person name="LaButti K."/>
            <person name="Lindquist E.A."/>
            <person name="Lipzen A."/>
            <person name="Lundell T."/>
            <person name="Morin E."/>
            <person name="Murat C."/>
            <person name="Sun H."/>
            <person name="Tunlid A."/>
            <person name="Henrissat B."/>
            <person name="Grigoriev I.V."/>
            <person name="Hibbett D.S."/>
            <person name="Martin F."/>
            <person name="Nordberg H.P."/>
            <person name="Cantor M.N."/>
            <person name="Hua S.X."/>
        </authorList>
    </citation>
    <scope>NUCLEOTIDE SEQUENCE [LARGE SCALE GENOMIC DNA]</scope>
    <source>
        <strain evidence="2 3">ATCC 200175</strain>
    </source>
</reference>
<feature type="domain" description="Fungal-type protein kinase" evidence="1">
    <location>
        <begin position="116"/>
        <end position="485"/>
    </location>
</feature>
<evidence type="ECO:0000259" key="1">
    <source>
        <dbReference type="Pfam" id="PF17667"/>
    </source>
</evidence>
<gene>
    <name evidence="2" type="ORF">PAXINDRAFT_139592</name>
</gene>
<dbReference type="InterPro" id="IPR011009">
    <property type="entry name" value="Kinase-like_dom_sf"/>
</dbReference>
<dbReference type="PANTHER" id="PTHR38248">
    <property type="entry name" value="FUNK1 6"/>
    <property type="match status" value="1"/>
</dbReference>
<dbReference type="Gene3D" id="1.10.510.10">
    <property type="entry name" value="Transferase(Phosphotransferase) domain 1"/>
    <property type="match status" value="1"/>
</dbReference>
<dbReference type="HOGENOM" id="CLU_011584_3_1_1"/>
<dbReference type="PANTHER" id="PTHR38248:SF2">
    <property type="entry name" value="FUNK1 11"/>
    <property type="match status" value="1"/>
</dbReference>
<dbReference type="EMBL" id="KN819745">
    <property type="protein sequence ID" value="KIJ07933.1"/>
    <property type="molecule type" value="Genomic_DNA"/>
</dbReference>
<name>A0A0C9TA10_PAXIN</name>
<accession>A0A0C9TA10</accession>
<protein>
    <recommendedName>
        <fullName evidence="1">Fungal-type protein kinase domain-containing protein</fullName>
    </recommendedName>
</protein>
<dbReference type="AlphaFoldDB" id="A0A0C9TA10"/>
<dbReference type="OrthoDB" id="3260094at2759"/>
<sequence>MSERFLRDLELVPIQVVPFDYVLRSILPPLRSGIDIKSIRSSLTASRTLTEDGQWAAFPVTPRNDGREEQAVFEGLQPVFTAIIEEARKTAERSPTVHLVKNPTKNNSSRPDAYLLMEDKKSVQSQSGDSQDSWDDIAVSLEFKKDKSRSERINNDQKLIWSLHHIMHNDPCRRSTFGVTIEDTEVRLWFTCRSVTVVAEAFDFVTDPDELIHLVCALAFADEEELGWDPTIQRVLVEGETRYDITFQEKEESPAVYRTIAIISDFGADAMMGKGTRVFKAYLKSRQGKAVSAPVEHVVIKDSWRDPDREREDQILQQVLEDVRTTQGADAAEDARKYFLTVLRGEDISINGRTDDTLCLLHGETVPDGCPWREVLLDRNSSRRPHVSSVGDMPDSPFRGVTPAPGSGMIQNKQHFRLVFDEVCQPIFEFKSLHDVLKTLLHAVAGLKYMHTAGWVHRDISVGNVLRHGDQGLITDLEYAKPEGSLKAVVRRRERVSEVQPLPWGKNIPLALALKLALCPIRP</sequence>